<dbReference type="Proteomes" id="UP000245680">
    <property type="component" value="Unassembled WGS sequence"/>
</dbReference>
<keyword evidence="1" id="KW-1133">Transmembrane helix</keyword>
<dbReference type="OrthoDB" id="7874771at2"/>
<gene>
    <name evidence="3" type="ORF">DKT77_07735</name>
</gene>
<sequence>MTCKTIKALAEMVLLVLCLCSPVGAVASTVTGMYWKSNAEFFHVNEAIGFANNNADSPTATFTSSGIDYPNGKKTLTSSSTLTDFLGVDAATIKGDGSSQLATSVFYFTGMLNLFGSKTLKVGSDDGFVLALDGTNVMWQATNRAFGYTSTSYDFTGQTRFSLLYYENKGNTGVEFSIDDWIVGRDPQPSKVPIPAALPALATGLAGLILLNLRARRTAARRRVDA</sequence>
<feature type="chain" id="PRO_5015902983" description="PA14 domain-containing protein" evidence="2">
    <location>
        <begin position="26"/>
        <end position="226"/>
    </location>
</feature>
<reference evidence="3 4" key="1">
    <citation type="submission" date="2018-05" db="EMBL/GenBank/DDBJ databases">
        <title>Rhodobacteraceae gen. nov., sp. nov. isolated from sea water.</title>
        <authorList>
            <person name="Ren Y."/>
        </authorList>
    </citation>
    <scope>NUCLEOTIDE SEQUENCE [LARGE SCALE GENOMIC DNA]</scope>
    <source>
        <strain evidence="3 4">TG-679</strain>
    </source>
</reference>
<evidence type="ECO:0008006" key="5">
    <source>
        <dbReference type="Google" id="ProtNLM"/>
    </source>
</evidence>
<dbReference type="AlphaFoldDB" id="A0A2V2LMZ4"/>
<feature type="signal peptide" evidence="2">
    <location>
        <begin position="1"/>
        <end position="25"/>
    </location>
</feature>
<keyword evidence="1" id="KW-0472">Membrane</keyword>
<evidence type="ECO:0000313" key="4">
    <source>
        <dbReference type="Proteomes" id="UP000245680"/>
    </source>
</evidence>
<evidence type="ECO:0000313" key="3">
    <source>
        <dbReference type="EMBL" id="PWR03103.1"/>
    </source>
</evidence>
<accession>A0A2V2LMZ4</accession>
<organism evidence="3 4">
    <name type="scientific">Meridianimarinicoccus roseus</name>
    <dbReference type="NCBI Taxonomy" id="2072018"/>
    <lineage>
        <taxon>Bacteria</taxon>
        <taxon>Pseudomonadati</taxon>
        <taxon>Pseudomonadota</taxon>
        <taxon>Alphaproteobacteria</taxon>
        <taxon>Rhodobacterales</taxon>
        <taxon>Paracoccaceae</taxon>
        <taxon>Meridianimarinicoccus</taxon>
    </lineage>
</organism>
<comment type="caution">
    <text evidence="3">The sequence shown here is derived from an EMBL/GenBank/DDBJ whole genome shotgun (WGS) entry which is preliminary data.</text>
</comment>
<protein>
    <recommendedName>
        <fullName evidence="5">PA14 domain-containing protein</fullName>
    </recommendedName>
</protein>
<name>A0A2V2LMZ4_9RHOB</name>
<dbReference type="RefSeq" id="WP_109811137.1">
    <property type="nucleotide sequence ID" value="NZ_QGKU01000030.1"/>
</dbReference>
<dbReference type="EMBL" id="QGKU01000030">
    <property type="protein sequence ID" value="PWR03103.1"/>
    <property type="molecule type" value="Genomic_DNA"/>
</dbReference>
<proteinExistence type="predicted"/>
<feature type="transmembrane region" description="Helical" evidence="1">
    <location>
        <begin position="194"/>
        <end position="213"/>
    </location>
</feature>
<keyword evidence="1" id="KW-0812">Transmembrane</keyword>
<evidence type="ECO:0000256" key="1">
    <source>
        <dbReference type="SAM" id="Phobius"/>
    </source>
</evidence>
<keyword evidence="4" id="KW-1185">Reference proteome</keyword>
<evidence type="ECO:0000256" key="2">
    <source>
        <dbReference type="SAM" id="SignalP"/>
    </source>
</evidence>
<keyword evidence="2" id="KW-0732">Signal</keyword>